<dbReference type="Gene3D" id="2.30.30.70">
    <property type="entry name" value="Ribosomal protein L21"/>
    <property type="match status" value="1"/>
</dbReference>
<dbReference type="GO" id="GO:0003735">
    <property type="term" value="F:structural constituent of ribosome"/>
    <property type="evidence" value="ECO:0007669"/>
    <property type="project" value="InterPro"/>
</dbReference>
<name>A0A485PE17_LYNPA</name>
<accession>A0A485PE17</accession>
<keyword evidence="5" id="KW-1185">Reference proteome</keyword>
<evidence type="ECO:0000256" key="3">
    <source>
        <dbReference type="SAM" id="MobiDB-lite"/>
    </source>
</evidence>
<proteinExistence type="predicted"/>
<sequence length="80" mass="9325">MERPTNLPMTKLDVSSVTQHDVGIVRNKQSKGKILARRTNVSIEHSKHSESRDSFRKCVKEHDQRKKEAEEEGTWVQPKR</sequence>
<dbReference type="PANTHER" id="PTHR20981">
    <property type="entry name" value="60S RIBOSOMAL PROTEIN L21"/>
    <property type="match status" value="1"/>
</dbReference>
<organism evidence="4 5">
    <name type="scientific">Lynx pardinus</name>
    <name type="common">Iberian lynx</name>
    <name type="synonym">Felis pardina</name>
    <dbReference type="NCBI Taxonomy" id="191816"/>
    <lineage>
        <taxon>Eukaryota</taxon>
        <taxon>Metazoa</taxon>
        <taxon>Chordata</taxon>
        <taxon>Craniata</taxon>
        <taxon>Vertebrata</taxon>
        <taxon>Euteleostomi</taxon>
        <taxon>Mammalia</taxon>
        <taxon>Eutheria</taxon>
        <taxon>Laurasiatheria</taxon>
        <taxon>Carnivora</taxon>
        <taxon>Feliformia</taxon>
        <taxon>Felidae</taxon>
        <taxon>Felinae</taxon>
        <taxon>Lynx</taxon>
    </lineage>
</organism>
<evidence type="ECO:0000313" key="5">
    <source>
        <dbReference type="Proteomes" id="UP000386466"/>
    </source>
</evidence>
<evidence type="ECO:0000313" key="4">
    <source>
        <dbReference type="EMBL" id="VFV40502.1"/>
    </source>
</evidence>
<dbReference type="GO" id="GO:0005840">
    <property type="term" value="C:ribosome"/>
    <property type="evidence" value="ECO:0007669"/>
    <property type="project" value="UniProtKB-KW"/>
</dbReference>
<dbReference type="AlphaFoldDB" id="A0A485PE17"/>
<gene>
    <name evidence="4" type="ORF">LYPA_23C019232</name>
</gene>
<reference evidence="4 5" key="1">
    <citation type="submission" date="2019-01" db="EMBL/GenBank/DDBJ databases">
        <authorList>
            <person name="Alioto T."/>
            <person name="Alioto T."/>
        </authorList>
    </citation>
    <scope>NUCLEOTIDE SEQUENCE [LARGE SCALE GENOMIC DNA]</scope>
</reference>
<dbReference type="GO" id="GO:1990904">
    <property type="term" value="C:ribonucleoprotein complex"/>
    <property type="evidence" value="ECO:0007669"/>
    <property type="project" value="UniProtKB-KW"/>
</dbReference>
<dbReference type="Gene3D" id="6.10.250.3260">
    <property type="match status" value="1"/>
</dbReference>
<evidence type="ECO:0000256" key="1">
    <source>
        <dbReference type="ARBA" id="ARBA00022980"/>
    </source>
</evidence>
<protein>
    <submittedName>
        <fullName evidence="4">Uncharacterized protein</fullName>
    </submittedName>
</protein>
<keyword evidence="2" id="KW-0687">Ribonucleoprotein</keyword>
<dbReference type="Proteomes" id="UP000386466">
    <property type="component" value="Unassembled WGS sequence"/>
</dbReference>
<keyword evidence="1" id="KW-0689">Ribosomal protein</keyword>
<evidence type="ECO:0000256" key="2">
    <source>
        <dbReference type="ARBA" id="ARBA00023274"/>
    </source>
</evidence>
<dbReference type="GO" id="GO:0006412">
    <property type="term" value="P:translation"/>
    <property type="evidence" value="ECO:0007669"/>
    <property type="project" value="InterPro"/>
</dbReference>
<feature type="region of interest" description="Disordered" evidence="3">
    <location>
        <begin position="39"/>
        <end position="80"/>
    </location>
</feature>
<feature type="compositionally biased region" description="Basic and acidic residues" evidence="3">
    <location>
        <begin position="44"/>
        <end position="69"/>
    </location>
</feature>
<dbReference type="InterPro" id="IPR001147">
    <property type="entry name" value="Ribosomal_eL21"/>
</dbReference>
<dbReference type="InterPro" id="IPR036948">
    <property type="entry name" value="Ribosomal_eL21_sf"/>
</dbReference>
<dbReference type="EMBL" id="CAAGRJ010029226">
    <property type="protein sequence ID" value="VFV40502.1"/>
    <property type="molecule type" value="Genomic_DNA"/>
</dbReference>